<keyword evidence="7" id="KW-1185">Reference proteome</keyword>
<protein>
    <recommendedName>
        <fullName evidence="8">Isoprenylcysteine carboxylmethyltransferase family protein</fullName>
    </recommendedName>
</protein>
<dbReference type="Gene3D" id="1.20.120.1630">
    <property type="match status" value="1"/>
</dbReference>
<dbReference type="GO" id="GO:0012505">
    <property type="term" value="C:endomembrane system"/>
    <property type="evidence" value="ECO:0007669"/>
    <property type="project" value="UniProtKB-SubCell"/>
</dbReference>
<reference evidence="6 7" key="1">
    <citation type="submission" date="2018-06" db="EMBL/GenBank/DDBJ databases">
        <authorList>
            <consortium name="Pathogen Informatics"/>
            <person name="Doyle S."/>
        </authorList>
    </citation>
    <scope>NUCLEOTIDE SEQUENCE [LARGE SCALE GENOMIC DNA]</scope>
    <source>
        <strain evidence="6 7">NCTC9935</strain>
    </source>
</reference>
<keyword evidence="2 5" id="KW-0812">Transmembrane</keyword>
<evidence type="ECO:0000256" key="2">
    <source>
        <dbReference type="ARBA" id="ARBA00022692"/>
    </source>
</evidence>
<dbReference type="PANTHER" id="PTHR43847">
    <property type="entry name" value="BLL3993 PROTEIN"/>
    <property type="match status" value="1"/>
</dbReference>
<evidence type="ECO:0000256" key="3">
    <source>
        <dbReference type="ARBA" id="ARBA00022989"/>
    </source>
</evidence>
<feature type="transmembrane region" description="Helical" evidence="5">
    <location>
        <begin position="12"/>
        <end position="32"/>
    </location>
</feature>
<dbReference type="OrthoDB" id="941586at2"/>
<dbReference type="AlphaFoldDB" id="A0A2X0U108"/>
<dbReference type="Pfam" id="PF04191">
    <property type="entry name" value="PEMT"/>
    <property type="match status" value="1"/>
</dbReference>
<gene>
    <name evidence="6" type="ORF">NCTC9935_00436</name>
</gene>
<evidence type="ECO:0008006" key="8">
    <source>
        <dbReference type="Google" id="ProtNLM"/>
    </source>
</evidence>
<dbReference type="Proteomes" id="UP000250192">
    <property type="component" value="Unassembled WGS sequence"/>
</dbReference>
<evidence type="ECO:0000313" key="6">
    <source>
        <dbReference type="EMBL" id="SPT54886.1"/>
    </source>
</evidence>
<keyword evidence="4 5" id="KW-0472">Membrane</keyword>
<sequence>MYNHVPDLCVLGLSGVAIALPWFFPWTILFPLSLRLVGGILIVGAALIGAVTLGALRAAATSTNPVDAPTQMLTTGAFRLSRNPLYLAYVLAVLGCALLGGSWAALACPLACFSILNWLIVPIEERAMLRAFGQEYERYRREVRRWL</sequence>
<evidence type="ECO:0000256" key="4">
    <source>
        <dbReference type="ARBA" id="ARBA00023136"/>
    </source>
</evidence>
<dbReference type="InterPro" id="IPR007318">
    <property type="entry name" value="Phopholipid_MeTrfase"/>
</dbReference>
<feature type="transmembrane region" description="Helical" evidence="5">
    <location>
        <begin position="39"/>
        <end position="60"/>
    </location>
</feature>
<comment type="subcellular location">
    <subcellularLocation>
        <location evidence="1">Endomembrane system</location>
        <topology evidence="1">Multi-pass membrane protein</topology>
    </subcellularLocation>
</comment>
<evidence type="ECO:0000256" key="5">
    <source>
        <dbReference type="SAM" id="Phobius"/>
    </source>
</evidence>
<accession>A0A2X0U108</accession>
<name>A0A2X0U108_9ACTO</name>
<dbReference type="InterPro" id="IPR052527">
    <property type="entry name" value="Metal_cation-efflux_comp"/>
</dbReference>
<evidence type="ECO:0000313" key="7">
    <source>
        <dbReference type="Proteomes" id="UP000250192"/>
    </source>
</evidence>
<feature type="transmembrane region" description="Helical" evidence="5">
    <location>
        <begin position="87"/>
        <end position="120"/>
    </location>
</feature>
<dbReference type="PANTHER" id="PTHR43847:SF1">
    <property type="entry name" value="BLL3993 PROTEIN"/>
    <property type="match status" value="1"/>
</dbReference>
<proteinExistence type="predicted"/>
<organism evidence="6 7">
    <name type="scientific">Schaalia odontolytica</name>
    <dbReference type="NCBI Taxonomy" id="1660"/>
    <lineage>
        <taxon>Bacteria</taxon>
        <taxon>Bacillati</taxon>
        <taxon>Actinomycetota</taxon>
        <taxon>Actinomycetes</taxon>
        <taxon>Actinomycetales</taxon>
        <taxon>Actinomycetaceae</taxon>
        <taxon>Schaalia</taxon>
    </lineage>
</organism>
<evidence type="ECO:0000256" key="1">
    <source>
        <dbReference type="ARBA" id="ARBA00004127"/>
    </source>
</evidence>
<dbReference type="EMBL" id="UAPR01000001">
    <property type="protein sequence ID" value="SPT54886.1"/>
    <property type="molecule type" value="Genomic_DNA"/>
</dbReference>
<keyword evidence="3 5" id="KW-1133">Transmembrane helix</keyword>